<name>A0A6S6QYJ4_9FIRM</name>
<sequence>MSRYEEGLKLIEERCGNGKDNVISLSTIAMEQNADGNPRPYIRDVDAYYEDGVFYVTTWAKSTKMQQIAKNHEVAFAVCFEWFSGNGIGENLGWVLDPKNAELRSKLREAFSNWYDDANNEKDENCIILAIRITRATVIKDHGAVCYNMDFVNKVEIEEGEIKS</sequence>
<gene>
    <name evidence="1" type="ORF">acsn021_17080</name>
</gene>
<reference evidence="1 2" key="1">
    <citation type="journal article" date="2016" name="Int. J. Syst. Evol. Microbiol.">
        <title>Descriptions of Anaerotaenia torta gen. nov., sp. nov. and Anaerocolumna cellulosilytica gen. nov., sp. nov. isolated from a methanogenic reactor of cattle waste.</title>
        <authorList>
            <person name="Uek A."/>
            <person name="Ohtaki Y."/>
            <person name="Kaku N."/>
            <person name="Ueki K."/>
        </authorList>
    </citation>
    <scope>NUCLEOTIDE SEQUENCE [LARGE SCALE GENOMIC DNA]</scope>
    <source>
        <strain evidence="1 2">SN021</strain>
    </source>
</reference>
<dbReference type="Proteomes" id="UP000515561">
    <property type="component" value="Chromosome"/>
</dbReference>
<dbReference type="SUPFAM" id="SSF50475">
    <property type="entry name" value="FMN-binding split barrel"/>
    <property type="match status" value="1"/>
</dbReference>
<proteinExistence type="predicted"/>
<keyword evidence="2" id="KW-1185">Reference proteome</keyword>
<dbReference type="AlphaFoldDB" id="A0A6S6QYJ4"/>
<evidence type="ECO:0000313" key="2">
    <source>
        <dbReference type="Proteomes" id="UP000515561"/>
    </source>
</evidence>
<dbReference type="EMBL" id="AP023367">
    <property type="protein sequence ID" value="BCJ94139.1"/>
    <property type="molecule type" value="Genomic_DNA"/>
</dbReference>
<dbReference type="RefSeq" id="WP_184091414.1">
    <property type="nucleotide sequence ID" value="NZ_AP023367.1"/>
</dbReference>
<dbReference type="InterPro" id="IPR012349">
    <property type="entry name" value="Split_barrel_FMN-bd"/>
</dbReference>
<accession>A0A6S6QYJ4</accession>
<organism evidence="1 2">
    <name type="scientific">Anaerocolumna cellulosilytica</name>
    <dbReference type="NCBI Taxonomy" id="433286"/>
    <lineage>
        <taxon>Bacteria</taxon>
        <taxon>Bacillati</taxon>
        <taxon>Bacillota</taxon>
        <taxon>Clostridia</taxon>
        <taxon>Lachnospirales</taxon>
        <taxon>Lachnospiraceae</taxon>
        <taxon>Anaerocolumna</taxon>
    </lineage>
</organism>
<dbReference type="KEGG" id="acel:acsn021_17080"/>
<protein>
    <submittedName>
        <fullName evidence="1">Uncharacterized protein</fullName>
    </submittedName>
</protein>
<evidence type="ECO:0000313" key="1">
    <source>
        <dbReference type="EMBL" id="BCJ94139.1"/>
    </source>
</evidence>
<dbReference type="Gene3D" id="2.30.110.10">
    <property type="entry name" value="Electron Transport, Fmn-binding Protein, Chain A"/>
    <property type="match status" value="1"/>
</dbReference>